<comment type="caution">
    <text evidence="1">The sequence shown here is derived from an EMBL/GenBank/DDBJ whole genome shotgun (WGS) entry which is preliminary data.</text>
</comment>
<gene>
    <name evidence="1" type="ORF">PGT21_001487</name>
</gene>
<dbReference type="AlphaFoldDB" id="A0A5B0PC77"/>
<reference evidence="1 2" key="1">
    <citation type="submission" date="2019-05" db="EMBL/GenBank/DDBJ databases">
        <title>Emergence of the Ug99 lineage of the wheat stem rust pathogen through somatic hybridization.</title>
        <authorList>
            <person name="Li F."/>
            <person name="Upadhyaya N.M."/>
            <person name="Sperschneider J."/>
            <person name="Matny O."/>
            <person name="Nguyen-Phuc H."/>
            <person name="Mago R."/>
            <person name="Raley C."/>
            <person name="Miller M.E."/>
            <person name="Silverstein K.A.T."/>
            <person name="Henningsen E."/>
            <person name="Hirsch C.D."/>
            <person name="Visser B."/>
            <person name="Pretorius Z.A."/>
            <person name="Steffenson B.J."/>
            <person name="Schwessinger B."/>
            <person name="Dodds P.N."/>
            <person name="Figueroa M."/>
        </authorList>
    </citation>
    <scope>NUCLEOTIDE SEQUENCE [LARGE SCALE GENOMIC DNA]</scope>
    <source>
        <strain evidence="1">21-0</strain>
    </source>
</reference>
<sequence>MALINLLTSLEDNIKQNKESHETVEDCKELASDQEKAFGIEILSWKKPTIESSWKAIQDSIIEYLKSINSEKYLVNVESLHEAFNYMKPSTRQIPTLTNYYGRLPKYTPTTTKSGSKPFLEKIKMLNNGLKILDKSALVWDGETQQRFKFYQGAMV</sequence>
<dbReference type="EMBL" id="VSWC01000055">
    <property type="protein sequence ID" value="KAA1098921.1"/>
    <property type="molecule type" value="Genomic_DNA"/>
</dbReference>
<evidence type="ECO:0000313" key="1">
    <source>
        <dbReference type="EMBL" id="KAA1098921.1"/>
    </source>
</evidence>
<proteinExistence type="predicted"/>
<name>A0A5B0PC77_PUCGR</name>
<dbReference type="Proteomes" id="UP000324748">
    <property type="component" value="Unassembled WGS sequence"/>
</dbReference>
<accession>A0A5B0PC77</accession>
<dbReference type="OrthoDB" id="2508267at2759"/>
<organism evidence="1 2">
    <name type="scientific">Puccinia graminis f. sp. tritici</name>
    <dbReference type="NCBI Taxonomy" id="56615"/>
    <lineage>
        <taxon>Eukaryota</taxon>
        <taxon>Fungi</taxon>
        <taxon>Dikarya</taxon>
        <taxon>Basidiomycota</taxon>
        <taxon>Pucciniomycotina</taxon>
        <taxon>Pucciniomycetes</taxon>
        <taxon>Pucciniales</taxon>
        <taxon>Pucciniaceae</taxon>
        <taxon>Puccinia</taxon>
    </lineage>
</organism>
<protein>
    <submittedName>
        <fullName evidence="1">Uncharacterized protein</fullName>
    </submittedName>
</protein>
<evidence type="ECO:0000313" key="2">
    <source>
        <dbReference type="Proteomes" id="UP000324748"/>
    </source>
</evidence>
<keyword evidence="2" id="KW-1185">Reference proteome</keyword>